<dbReference type="CDD" id="cd00873">
    <property type="entry name" value="KU80"/>
    <property type="match status" value="1"/>
</dbReference>
<feature type="compositionally biased region" description="Low complexity" evidence="18">
    <location>
        <begin position="652"/>
        <end position="670"/>
    </location>
</feature>
<proteinExistence type="inferred from homology"/>
<keyword evidence="6" id="KW-0158">Chromosome</keyword>
<keyword evidence="16" id="KW-0539">Nucleus</keyword>
<evidence type="ECO:0000259" key="19">
    <source>
        <dbReference type="SMART" id="SM00559"/>
    </source>
</evidence>
<dbReference type="Pfam" id="PF02735">
    <property type="entry name" value="Ku"/>
    <property type="match status" value="1"/>
</dbReference>
<dbReference type="Gene3D" id="1.10.1600.10">
    <property type="match status" value="1"/>
</dbReference>
<keyword evidence="8" id="KW-0227">DNA damage</keyword>
<evidence type="ECO:0000256" key="7">
    <source>
        <dbReference type="ARBA" id="ARBA00022741"/>
    </source>
</evidence>
<evidence type="ECO:0000256" key="11">
    <source>
        <dbReference type="ARBA" id="ARBA00022840"/>
    </source>
</evidence>
<evidence type="ECO:0000256" key="14">
    <source>
        <dbReference type="ARBA" id="ARBA00023172"/>
    </source>
</evidence>
<protein>
    <recommendedName>
        <fullName evidence="5">ATP-dependent DNA helicase II subunit 2</fullName>
        <ecNumber evidence="4">3.6.4.12</ecNumber>
    </recommendedName>
    <alternativeName>
        <fullName evidence="17">ATP-dependent DNA helicase II subunit Ku80</fullName>
    </alternativeName>
</protein>
<dbReference type="InterPro" id="IPR024193">
    <property type="entry name" value="Ku80"/>
</dbReference>
<keyword evidence="10" id="KW-0347">Helicase</keyword>
<dbReference type="GO" id="GO:0000781">
    <property type="term" value="C:chromosome, telomeric region"/>
    <property type="evidence" value="ECO:0007669"/>
    <property type="project" value="UniProtKB-SubCell"/>
</dbReference>
<feature type="domain" description="Ku" evidence="19">
    <location>
        <begin position="366"/>
        <end position="501"/>
    </location>
</feature>
<evidence type="ECO:0000256" key="1">
    <source>
        <dbReference type="ARBA" id="ARBA00004123"/>
    </source>
</evidence>
<dbReference type="InterPro" id="IPR036465">
    <property type="entry name" value="vWFA_dom_sf"/>
</dbReference>
<accession>A0A2R6QES5</accession>
<feature type="region of interest" description="Disordered" evidence="18">
    <location>
        <begin position="346"/>
        <end position="366"/>
    </location>
</feature>
<comment type="similarity">
    <text evidence="3">Belongs to the ku80 family.</text>
</comment>
<reference evidence="20 21" key="1">
    <citation type="submission" date="2018-02" db="EMBL/GenBank/DDBJ databases">
        <title>Genome sequence of the basidiomycete white-rot fungus Phlebia centrifuga.</title>
        <authorList>
            <person name="Granchi Z."/>
            <person name="Peng M."/>
            <person name="de Vries R.P."/>
            <person name="Hilden K."/>
            <person name="Makela M.R."/>
            <person name="Grigoriev I."/>
            <person name="Riley R."/>
        </authorList>
    </citation>
    <scope>NUCLEOTIDE SEQUENCE [LARGE SCALE GENOMIC DNA]</scope>
    <source>
        <strain evidence="20 21">FBCC195</strain>
    </source>
</reference>
<dbReference type="EC" id="3.6.4.12" evidence="4"/>
<dbReference type="GO" id="GO:0000723">
    <property type="term" value="P:telomere maintenance"/>
    <property type="evidence" value="ECO:0007669"/>
    <property type="project" value="InterPro"/>
</dbReference>
<evidence type="ECO:0000256" key="15">
    <source>
        <dbReference type="ARBA" id="ARBA00023204"/>
    </source>
</evidence>
<dbReference type="AlphaFoldDB" id="A0A2R6QES5"/>
<keyword evidence="14" id="KW-0233">DNA recombination</keyword>
<feature type="region of interest" description="Disordered" evidence="18">
    <location>
        <begin position="647"/>
        <end position="692"/>
    </location>
</feature>
<dbReference type="GO" id="GO:0003690">
    <property type="term" value="F:double-stranded DNA binding"/>
    <property type="evidence" value="ECO:0007669"/>
    <property type="project" value="TreeGrafter"/>
</dbReference>
<dbReference type="EMBL" id="MLYV02000358">
    <property type="protein sequence ID" value="PSS06643.1"/>
    <property type="molecule type" value="Genomic_DNA"/>
</dbReference>
<evidence type="ECO:0000256" key="12">
    <source>
        <dbReference type="ARBA" id="ARBA00022895"/>
    </source>
</evidence>
<dbReference type="InterPro" id="IPR014893">
    <property type="entry name" value="Ku_PK_bind"/>
</dbReference>
<evidence type="ECO:0000256" key="13">
    <source>
        <dbReference type="ARBA" id="ARBA00023125"/>
    </source>
</evidence>
<dbReference type="FunFam" id="1.10.1600.10:FF:000002">
    <property type="entry name" value="X-ray repair cross-complementing protein 5"/>
    <property type="match status" value="1"/>
</dbReference>
<dbReference type="PANTHER" id="PTHR12604:SF4">
    <property type="entry name" value="X-RAY REPAIR CROSS-COMPLEMENTING PROTEIN 5"/>
    <property type="match status" value="1"/>
</dbReference>
<keyword evidence="15" id="KW-0234">DNA repair</keyword>
<keyword evidence="9" id="KW-0378">Hydrolase</keyword>
<dbReference type="STRING" id="98765.A0A2R6QES5"/>
<evidence type="ECO:0000256" key="16">
    <source>
        <dbReference type="ARBA" id="ARBA00023242"/>
    </source>
</evidence>
<evidence type="ECO:0000256" key="18">
    <source>
        <dbReference type="SAM" id="MobiDB-lite"/>
    </source>
</evidence>
<evidence type="ECO:0000256" key="2">
    <source>
        <dbReference type="ARBA" id="ARBA00004574"/>
    </source>
</evidence>
<keyword evidence="11" id="KW-0067">ATP-binding</keyword>
<dbReference type="SUPFAM" id="SSF53300">
    <property type="entry name" value="vWA-like"/>
    <property type="match status" value="1"/>
</dbReference>
<evidence type="ECO:0000313" key="20">
    <source>
        <dbReference type="EMBL" id="PSS06643.1"/>
    </source>
</evidence>
<dbReference type="OrthoDB" id="30826at2759"/>
<dbReference type="Proteomes" id="UP000186601">
    <property type="component" value="Unassembled WGS sequence"/>
</dbReference>
<dbReference type="GO" id="GO:0006303">
    <property type="term" value="P:double-strand break repair via nonhomologous end joining"/>
    <property type="evidence" value="ECO:0007669"/>
    <property type="project" value="InterPro"/>
</dbReference>
<dbReference type="GO" id="GO:0016787">
    <property type="term" value="F:hydrolase activity"/>
    <property type="evidence" value="ECO:0007669"/>
    <property type="project" value="UniProtKB-KW"/>
</dbReference>
<dbReference type="GO" id="GO:0005524">
    <property type="term" value="F:ATP binding"/>
    <property type="evidence" value="ECO:0007669"/>
    <property type="project" value="UniProtKB-KW"/>
</dbReference>
<dbReference type="Gene3D" id="3.40.50.410">
    <property type="entry name" value="von Willebrand factor, type A domain"/>
    <property type="match status" value="1"/>
</dbReference>
<evidence type="ECO:0000256" key="10">
    <source>
        <dbReference type="ARBA" id="ARBA00022806"/>
    </source>
</evidence>
<keyword evidence="12" id="KW-0779">Telomere</keyword>
<dbReference type="GO" id="GO:0043564">
    <property type="term" value="C:Ku70:Ku80 complex"/>
    <property type="evidence" value="ECO:0007669"/>
    <property type="project" value="InterPro"/>
</dbReference>
<dbReference type="SUPFAM" id="SSF100939">
    <property type="entry name" value="SPOC domain-like"/>
    <property type="match status" value="1"/>
</dbReference>
<gene>
    <name evidence="20" type="ORF">PHLCEN_2v3599</name>
</gene>
<evidence type="ECO:0000256" key="17">
    <source>
        <dbReference type="ARBA" id="ARBA00031847"/>
    </source>
</evidence>
<evidence type="ECO:0000256" key="4">
    <source>
        <dbReference type="ARBA" id="ARBA00012551"/>
    </source>
</evidence>
<organism evidence="20 21">
    <name type="scientific">Hermanssonia centrifuga</name>
    <dbReference type="NCBI Taxonomy" id="98765"/>
    <lineage>
        <taxon>Eukaryota</taxon>
        <taxon>Fungi</taxon>
        <taxon>Dikarya</taxon>
        <taxon>Basidiomycota</taxon>
        <taxon>Agaricomycotina</taxon>
        <taxon>Agaricomycetes</taxon>
        <taxon>Polyporales</taxon>
        <taxon>Meruliaceae</taxon>
        <taxon>Hermanssonia</taxon>
    </lineage>
</organism>
<evidence type="ECO:0000256" key="8">
    <source>
        <dbReference type="ARBA" id="ARBA00022763"/>
    </source>
</evidence>
<dbReference type="GO" id="GO:0042162">
    <property type="term" value="F:telomeric DNA binding"/>
    <property type="evidence" value="ECO:0007669"/>
    <property type="project" value="InterPro"/>
</dbReference>
<comment type="subcellular location">
    <subcellularLocation>
        <location evidence="2">Chromosome</location>
        <location evidence="2">Telomere</location>
    </subcellularLocation>
    <subcellularLocation>
        <location evidence="1">Nucleus</location>
    </subcellularLocation>
</comment>
<dbReference type="GO" id="GO:0006310">
    <property type="term" value="P:DNA recombination"/>
    <property type="evidence" value="ECO:0007669"/>
    <property type="project" value="UniProtKB-KW"/>
</dbReference>
<evidence type="ECO:0000256" key="9">
    <source>
        <dbReference type="ARBA" id="ARBA00022801"/>
    </source>
</evidence>
<sequence>MAERAGYTVTMFLVDVSPSMGKTREVEMSLPNGKTQTVEMTNLEWSLQFVKLKIQEMASFTFWYALTRFLKRVTDLQWTKDRPVWRDFIRHRSCMILGSFLALLETENIVHSKDGGYDHVYEYIPIAQPTAATLAKLSGLEPSTDVGDPIDALIVGIETQDKYLGKKKTWTRKMVLLTDGENPIEVEDWEETAKKMNLLDVRLSIIGVDFDDDEYPFHEEDKSGVKSANETFFHTFVDKLESGIVGNCALALEEISRPEVKSTKSALMGTVLRLGDVEDRPEEAVEILVKASKCTAVARPKSFKKFAVREKKDDEDIIMKDEDENPKDVYAQLAMRTEYFVDHNADKDEEDDEEPALPEAEDQSKRTVIDKEQLVRGYKYGSSYAPCPDGNFPRLETKKGIDICGFFLAKHFRRELSMGEVQYIWADPSSPVQQVALSSVVEAMYEKGAMAIARWVSKDGMDPKMGVLAPTVFENVDCFLWVQMPFADDVRKYTFASLDKLINKKGEPVTKHPYIPTEKQLEAMENFVDAMDLMQAGEEDEEGNREVWYDTRYSYNPAIHRTKQALFHGAVVSDLRRQPLPPPHPELLKYFEPPKRVLKRARHAIEDVKVAFKVKEVPRRVVRARKDGHFAAQDDDNMLLLDKVAPSRNKPSRIPQSQSQTQIISPPKSQKAPLAKKGNDSDSETESEGEYSQHLLLDLKRARLDEDTEKGNEGESMLPTPLHSPSRDISGREPGMIIGSVHPLEDFKRNIASGDLVTKAVEDLGTVIKTIALKPFSESRVEEMLECMQELRRVALEEDEIDAWNAFLRDLKRECVKDEESGSSDFWRRVTELGRNISLIGQLEAAKLGGDSDVSEAQATAFMD</sequence>
<comment type="caution">
    <text evidence="20">The sequence shown here is derived from an EMBL/GenBank/DDBJ whole genome shotgun (WGS) entry which is preliminary data.</text>
</comment>
<dbReference type="Gene3D" id="1.25.40.240">
    <property type="entry name" value="Ku, C-terminal domain"/>
    <property type="match status" value="1"/>
</dbReference>
<evidence type="ECO:0000256" key="3">
    <source>
        <dbReference type="ARBA" id="ARBA00007726"/>
    </source>
</evidence>
<evidence type="ECO:0000313" key="21">
    <source>
        <dbReference type="Proteomes" id="UP000186601"/>
    </source>
</evidence>
<evidence type="ECO:0000256" key="5">
    <source>
        <dbReference type="ARBA" id="ARBA00021792"/>
    </source>
</evidence>
<evidence type="ECO:0000256" key="6">
    <source>
        <dbReference type="ARBA" id="ARBA00022454"/>
    </source>
</evidence>
<keyword evidence="13" id="KW-0238">DNA-binding</keyword>
<dbReference type="PANTHER" id="PTHR12604">
    <property type="entry name" value="KU AUTOANTIGEN DNA HELICASE"/>
    <property type="match status" value="1"/>
</dbReference>
<name>A0A2R6QES5_9APHY</name>
<dbReference type="InterPro" id="IPR016194">
    <property type="entry name" value="SPOC-like_C_dom_sf"/>
</dbReference>
<dbReference type="Gene3D" id="2.40.290.10">
    <property type="match status" value="1"/>
</dbReference>
<keyword evidence="21" id="KW-1185">Reference proteome</keyword>
<dbReference type="GO" id="GO:0003678">
    <property type="term" value="F:DNA helicase activity"/>
    <property type="evidence" value="ECO:0007669"/>
    <property type="project" value="UniProtKB-EC"/>
</dbReference>
<dbReference type="Pfam" id="PF08785">
    <property type="entry name" value="Ku_PK_bind"/>
    <property type="match status" value="1"/>
</dbReference>
<feature type="region of interest" description="Disordered" evidence="18">
    <location>
        <begin position="707"/>
        <end position="729"/>
    </location>
</feature>
<keyword evidence="7" id="KW-0547">Nucleotide-binding</keyword>
<dbReference type="InterPro" id="IPR036494">
    <property type="entry name" value="Ku_C_sf"/>
</dbReference>
<dbReference type="InterPro" id="IPR006164">
    <property type="entry name" value="DNA_bd_Ku70/Ku80"/>
</dbReference>
<dbReference type="SUPFAM" id="SSF101420">
    <property type="entry name" value="C-terminal domain of Ku80"/>
    <property type="match status" value="1"/>
</dbReference>
<feature type="compositionally biased region" description="Acidic residues" evidence="18">
    <location>
        <begin position="347"/>
        <end position="361"/>
    </location>
</feature>
<dbReference type="GO" id="GO:0003684">
    <property type="term" value="F:damaged DNA binding"/>
    <property type="evidence" value="ECO:0007669"/>
    <property type="project" value="InterPro"/>
</dbReference>
<dbReference type="SMART" id="SM00559">
    <property type="entry name" value="Ku78"/>
    <property type="match status" value="1"/>
</dbReference>